<dbReference type="PANTHER" id="PTHR43881">
    <property type="entry name" value="GAMMA-GLUTAMYLTRANSPEPTIDASE (AFU_ORTHOLOGUE AFUA_4G13580)"/>
    <property type="match status" value="1"/>
</dbReference>
<keyword evidence="1" id="KW-0808">Transferase</keyword>
<dbReference type="InterPro" id="IPR043138">
    <property type="entry name" value="GGT_lsub"/>
</dbReference>
<dbReference type="EMBL" id="JACHXA010000012">
    <property type="protein sequence ID" value="MBB3066955.1"/>
    <property type="molecule type" value="Genomic_DNA"/>
</dbReference>
<proteinExistence type="predicted"/>
<organism evidence="1 2">
    <name type="scientific">Limibacillus halophilus</name>
    <dbReference type="NCBI Taxonomy" id="1579333"/>
    <lineage>
        <taxon>Bacteria</taxon>
        <taxon>Pseudomonadati</taxon>
        <taxon>Pseudomonadota</taxon>
        <taxon>Alphaproteobacteria</taxon>
        <taxon>Rhodospirillales</taxon>
        <taxon>Rhodovibrionaceae</taxon>
        <taxon>Limibacillus</taxon>
    </lineage>
</organism>
<evidence type="ECO:0000313" key="1">
    <source>
        <dbReference type="EMBL" id="MBB3066955.1"/>
    </source>
</evidence>
<dbReference type="InterPro" id="IPR043137">
    <property type="entry name" value="GGT_ssub_C"/>
</dbReference>
<dbReference type="InterPro" id="IPR029055">
    <property type="entry name" value="Ntn_hydrolases_N"/>
</dbReference>
<comment type="caution">
    <text evidence="1">The sequence shown here is derived from an EMBL/GenBank/DDBJ whole genome shotgun (WGS) entry which is preliminary data.</text>
</comment>
<evidence type="ECO:0000313" key="2">
    <source>
        <dbReference type="Proteomes" id="UP000581135"/>
    </source>
</evidence>
<dbReference type="AlphaFoldDB" id="A0A839T0R7"/>
<dbReference type="EC" id="3.4.19.13" evidence="1"/>
<accession>A0A839T0R7</accession>
<dbReference type="PRINTS" id="PR01210">
    <property type="entry name" value="GGTRANSPTASE"/>
</dbReference>
<sequence>MFTTRPEIKGTYGVAASTHWLASAAGMAILERGGNAFDAAVAMGFALQVVEPHLNGPGGEVPIIFHSAKTERAQVICGQGTAPAGATIAHYRSEGLDLVPGSGLLATVVPGAFDAWMIMLRDHGTLSLADVLGHAIAYAQDGYALVPLICQTIERVESLFRDEWHTSADLYLPNGSVPKPGSLFSNPVLAGTYRRLIAEAEAAGGSREQQIEAARRAWYQGFVAEEMERFCKAEAVMDSSGERHRGVLTASDMAGWQATYEEPVGFDYHGYRLLKGGPWSQGPVFLQQLALLSGFDFTELDPTGPDFVHLVVESAKLAFADREAYYGDPNFVEVPLETLLSKEYNDARRNLIGDNASLELRPGSIAGFDARIVTGKELDDDDDFDAMGAGEPTVQTNGESKGDTCHIDVIDRWGNMVSATPSGGWLQSSPVIPALGFGLNSRAQMFWLEEGVPASLAPGKRPRTTLSVNLAYRDGEPYMAFGTPGGDYQDQWPLTFLLRHIHHGMGLQEAIDCPMFQTDHMPSSFWPRSADLGSLTLEDRFPDATVAELRQRGHRATTVDGWSLGRLSAATRQGRLLKAAANPRFMQGYAIGR</sequence>
<dbReference type="Proteomes" id="UP000581135">
    <property type="component" value="Unassembled WGS sequence"/>
</dbReference>
<name>A0A839T0R7_9PROT</name>
<dbReference type="RefSeq" id="WP_183417784.1">
    <property type="nucleotide sequence ID" value="NZ_JACHXA010000012.1"/>
</dbReference>
<gene>
    <name evidence="1" type="ORF">FHR98_003271</name>
</gene>
<dbReference type="Gene3D" id="3.60.20.40">
    <property type="match status" value="1"/>
</dbReference>
<dbReference type="GO" id="GO:0036374">
    <property type="term" value="F:glutathione hydrolase activity"/>
    <property type="evidence" value="ECO:0007669"/>
    <property type="project" value="UniProtKB-EC"/>
</dbReference>
<dbReference type="SUPFAM" id="SSF56235">
    <property type="entry name" value="N-terminal nucleophile aminohydrolases (Ntn hydrolases)"/>
    <property type="match status" value="1"/>
</dbReference>
<protein>
    <submittedName>
        <fullName evidence="1">Gamma-glutamyltranspeptidase/glutathione hydrolase</fullName>
        <ecNumber evidence="1">2.3.2.2</ecNumber>
        <ecNumber evidence="1">3.4.19.13</ecNumber>
    </submittedName>
</protein>
<keyword evidence="1" id="KW-0378">Hydrolase</keyword>
<keyword evidence="1" id="KW-0012">Acyltransferase</keyword>
<dbReference type="GO" id="GO:0103068">
    <property type="term" value="F:leukotriene C4 gamma-glutamyl transferase activity"/>
    <property type="evidence" value="ECO:0007669"/>
    <property type="project" value="UniProtKB-EC"/>
</dbReference>
<keyword evidence="2" id="KW-1185">Reference proteome</keyword>
<dbReference type="Gene3D" id="1.10.246.130">
    <property type="match status" value="1"/>
</dbReference>
<reference evidence="1 2" key="1">
    <citation type="submission" date="2020-08" db="EMBL/GenBank/DDBJ databases">
        <title>Genomic Encyclopedia of Type Strains, Phase III (KMG-III): the genomes of soil and plant-associated and newly described type strains.</title>
        <authorList>
            <person name="Whitman W."/>
        </authorList>
    </citation>
    <scope>NUCLEOTIDE SEQUENCE [LARGE SCALE GENOMIC DNA]</scope>
    <source>
        <strain evidence="1 2">CECT 8803</strain>
    </source>
</reference>
<dbReference type="EC" id="2.3.2.2" evidence="1"/>
<dbReference type="InterPro" id="IPR052896">
    <property type="entry name" value="GGT-like_enzyme"/>
</dbReference>
<dbReference type="PANTHER" id="PTHR43881:SF1">
    <property type="entry name" value="GAMMA-GLUTAMYLTRANSPEPTIDASE (AFU_ORTHOLOGUE AFUA_4G13580)"/>
    <property type="match status" value="1"/>
</dbReference>
<dbReference type="Pfam" id="PF01019">
    <property type="entry name" value="G_glu_transpept"/>
    <property type="match status" value="1"/>
</dbReference>